<keyword evidence="5" id="KW-1133">Transmembrane helix</keyword>
<keyword evidence="4" id="KW-0572">Peptidoglycan-anchor</keyword>
<evidence type="ECO:0000256" key="5">
    <source>
        <dbReference type="SAM" id="Phobius"/>
    </source>
</evidence>
<feature type="transmembrane region" description="Helical" evidence="5">
    <location>
        <begin position="56"/>
        <end position="79"/>
    </location>
</feature>
<dbReference type="Proteomes" id="UP000681340">
    <property type="component" value="Unassembled WGS sequence"/>
</dbReference>
<proteinExistence type="predicted"/>
<name>A0A919SE85_9ACTN</name>
<protein>
    <recommendedName>
        <fullName evidence="6">Gram-positive cocci surface proteins LPxTG domain-containing protein</fullName>
    </recommendedName>
</protein>
<evidence type="ECO:0000256" key="4">
    <source>
        <dbReference type="ARBA" id="ARBA00023088"/>
    </source>
</evidence>
<dbReference type="RefSeq" id="WP_212989965.1">
    <property type="nucleotide sequence ID" value="NZ_BAABEA010000015.1"/>
</dbReference>
<sequence>MATTQRHAPPPYPLRNGEPELTERWGRLMIFTAYAHAALSFTGRNHTTMRRALHRLLTGSAAALMAAAAVAVPGAPALAADPAVRLHFPDIAVAGSVPKATPLFAWIDVPDRPGDAPAFAKVTVRVDTAGVDEIATVAAADDFQLSEDQSCDRAGTVISCTLTGRFELEPGTNLMALLALQVTAKAGAAQDAHGELAFSARLDELPAATTTSTVTIGEGVDLAGEISTPRTVAPGANIDAGLRVSNAGTTPVKSAVLVMLGWDPSLSPGAGFGNCRYGFLTVCTFDDELTAGTTYELATPMRLKIPADAAAGSRASALGGWYTPGDFRELIETAPGLDEETLGPKGTGPAVGLRAVPAKGAARAAASQVDTDPKNNILVSEFVVGGSRRPDTAAVGATVTGEPGDEVAARVGFVNNGPGTLYHWTFENTDPSTHIFVPAGLKAVRVDERCHPMVFEDGEEPDDFATGLTGASEYLCLLEESRTKAKASTLFDFTFRVREEPSAAAGRVLINEDFFTEYPIDRDGSNDTATITVQLSGGEGGGLPVTGANAGLLGAGGALLLLAGATGLLLVRRRRIRFTA</sequence>
<evidence type="ECO:0000256" key="3">
    <source>
        <dbReference type="ARBA" id="ARBA00022729"/>
    </source>
</evidence>
<keyword evidence="3" id="KW-0732">Signal</keyword>
<keyword evidence="5" id="KW-0472">Membrane</keyword>
<dbReference type="InterPro" id="IPR019931">
    <property type="entry name" value="LPXTG_anchor"/>
</dbReference>
<keyword evidence="5" id="KW-0812">Transmembrane</keyword>
<dbReference type="AlphaFoldDB" id="A0A919SE85"/>
<evidence type="ECO:0000256" key="2">
    <source>
        <dbReference type="ARBA" id="ARBA00022525"/>
    </source>
</evidence>
<evidence type="ECO:0000259" key="6">
    <source>
        <dbReference type="PROSITE" id="PS50847"/>
    </source>
</evidence>
<evidence type="ECO:0000256" key="1">
    <source>
        <dbReference type="ARBA" id="ARBA00022512"/>
    </source>
</evidence>
<feature type="transmembrane region" description="Helical" evidence="5">
    <location>
        <begin position="552"/>
        <end position="571"/>
    </location>
</feature>
<feature type="domain" description="Gram-positive cocci surface proteins LPxTG" evidence="6">
    <location>
        <begin position="543"/>
        <end position="580"/>
    </location>
</feature>
<comment type="caution">
    <text evidence="7">The sequence shown here is derived from an EMBL/GenBank/DDBJ whole genome shotgun (WGS) entry which is preliminary data.</text>
</comment>
<organism evidence="7 8">
    <name type="scientific">Actinoplanes auranticolor</name>
    <dbReference type="NCBI Taxonomy" id="47988"/>
    <lineage>
        <taxon>Bacteria</taxon>
        <taxon>Bacillati</taxon>
        <taxon>Actinomycetota</taxon>
        <taxon>Actinomycetes</taxon>
        <taxon>Micromonosporales</taxon>
        <taxon>Micromonosporaceae</taxon>
        <taxon>Actinoplanes</taxon>
    </lineage>
</organism>
<evidence type="ECO:0000313" key="7">
    <source>
        <dbReference type="EMBL" id="GIM70145.1"/>
    </source>
</evidence>
<evidence type="ECO:0000313" key="8">
    <source>
        <dbReference type="Proteomes" id="UP000681340"/>
    </source>
</evidence>
<dbReference type="EMBL" id="BOQL01000030">
    <property type="protein sequence ID" value="GIM70145.1"/>
    <property type="molecule type" value="Genomic_DNA"/>
</dbReference>
<dbReference type="PROSITE" id="PS50847">
    <property type="entry name" value="GRAM_POS_ANCHORING"/>
    <property type="match status" value="1"/>
</dbReference>
<gene>
    <name evidence="7" type="ORF">Aau02nite_39610</name>
</gene>
<keyword evidence="8" id="KW-1185">Reference proteome</keyword>
<accession>A0A919SE85</accession>
<reference evidence="7" key="1">
    <citation type="submission" date="2021-03" db="EMBL/GenBank/DDBJ databases">
        <title>Whole genome shotgun sequence of Actinoplanes auranticolor NBRC 12245.</title>
        <authorList>
            <person name="Komaki H."/>
            <person name="Tamura T."/>
        </authorList>
    </citation>
    <scope>NUCLEOTIDE SEQUENCE</scope>
    <source>
        <strain evidence="7">NBRC 12245</strain>
    </source>
</reference>
<keyword evidence="2" id="KW-0964">Secreted</keyword>
<keyword evidence="1" id="KW-0134">Cell wall</keyword>